<proteinExistence type="predicted"/>
<dbReference type="AlphaFoldDB" id="A0A367KZ16"/>
<comment type="caution">
    <text evidence="1">The sequence shown here is derived from an EMBL/GenBank/DDBJ whole genome shotgun (WGS) entry which is preliminary data.</text>
</comment>
<organism evidence="1 2">
    <name type="scientific">Ophiocordyceps polyrhachis-furcata BCC 54312</name>
    <dbReference type="NCBI Taxonomy" id="1330021"/>
    <lineage>
        <taxon>Eukaryota</taxon>
        <taxon>Fungi</taxon>
        <taxon>Dikarya</taxon>
        <taxon>Ascomycota</taxon>
        <taxon>Pezizomycotina</taxon>
        <taxon>Sordariomycetes</taxon>
        <taxon>Hypocreomycetidae</taxon>
        <taxon>Hypocreales</taxon>
        <taxon>Ophiocordycipitaceae</taxon>
        <taxon>Ophiocordyceps</taxon>
    </lineage>
</organism>
<gene>
    <name evidence="1" type="ORF">L249_4497</name>
</gene>
<evidence type="ECO:0000313" key="1">
    <source>
        <dbReference type="EMBL" id="RCI07419.1"/>
    </source>
</evidence>
<dbReference type="EMBL" id="LKCN02000030">
    <property type="protein sequence ID" value="RCI07419.1"/>
    <property type="molecule type" value="Genomic_DNA"/>
</dbReference>
<reference evidence="1 2" key="1">
    <citation type="journal article" date="2015" name="BMC Genomics">
        <title>Insights from the genome of Ophiocordyceps polyrhachis-furcata to pathogenicity and host specificity in insect fungi.</title>
        <authorList>
            <person name="Wichadakul D."/>
            <person name="Kobmoo N."/>
            <person name="Ingsriswang S."/>
            <person name="Tangphatsornruang S."/>
            <person name="Chantasingh D."/>
            <person name="Luangsa-ard J.J."/>
            <person name="Eurwilaichitr L."/>
        </authorList>
    </citation>
    <scope>NUCLEOTIDE SEQUENCE [LARGE SCALE GENOMIC DNA]</scope>
    <source>
        <strain evidence="1 2">BCC 54312</strain>
    </source>
</reference>
<keyword evidence="2" id="KW-1185">Reference proteome</keyword>
<evidence type="ECO:0000313" key="2">
    <source>
        <dbReference type="Proteomes" id="UP000253664"/>
    </source>
</evidence>
<name>A0A367KZ16_9HYPO</name>
<dbReference type="Proteomes" id="UP000253664">
    <property type="component" value="Unassembled WGS sequence"/>
</dbReference>
<accession>A0A367KZ16</accession>
<protein>
    <submittedName>
        <fullName evidence="1">Uncharacterized protein</fullName>
    </submittedName>
</protein>
<sequence>MITLRWIILPPYNEGVHAAYSRSSFIIESDCTFEQRYLQLPTVFNQDVIDPTADTVGCCWEEQISPGGKFTHDDLPCPPLNKQ</sequence>